<dbReference type="GO" id="GO:0000155">
    <property type="term" value="F:phosphorelay sensor kinase activity"/>
    <property type="evidence" value="ECO:0007669"/>
    <property type="project" value="InterPro"/>
</dbReference>
<dbReference type="GO" id="GO:0005524">
    <property type="term" value="F:ATP binding"/>
    <property type="evidence" value="ECO:0007669"/>
    <property type="project" value="UniProtKB-KW"/>
</dbReference>
<evidence type="ECO:0000256" key="7">
    <source>
        <dbReference type="ARBA" id="ARBA00023012"/>
    </source>
</evidence>
<reference evidence="10 11" key="1">
    <citation type="submission" date="2014-03" db="EMBL/GenBank/DDBJ databases">
        <title>Draft Genome Sequences of 13 Willow Endophytes.</title>
        <authorList>
            <person name="Gan H.Y."/>
            <person name="Gan H.M."/>
            <person name="Savka M.A."/>
            <person name="Hudson A.O."/>
        </authorList>
    </citation>
    <scope>NUCLEOTIDE SEQUENCE [LARGE SCALE GENOMIC DNA]</scope>
    <source>
        <strain evidence="10 11">RIT293</strain>
    </source>
</reference>
<feature type="transmembrane region" description="Helical" evidence="8">
    <location>
        <begin position="56"/>
        <end position="73"/>
    </location>
</feature>
<evidence type="ECO:0000256" key="6">
    <source>
        <dbReference type="ARBA" id="ARBA00022777"/>
    </source>
</evidence>
<keyword evidence="8" id="KW-1133">Transmembrane helix</keyword>
<dbReference type="PRINTS" id="PR00344">
    <property type="entry name" value="BCTRLSENSOR"/>
</dbReference>
<evidence type="ECO:0000259" key="9">
    <source>
        <dbReference type="PROSITE" id="PS50109"/>
    </source>
</evidence>
<keyword evidence="10" id="KW-0067">ATP-binding</keyword>
<dbReference type="SUPFAM" id="SSF55874">
    <property type="entry name" value="ATPase domain of HSP90 chaperone/DNA topoisomerase II/histidine kinase"/>
    <property type="match status" value="1"/>
</dbReference>
<dbReference type="PANTHER" id="PTHR43711:SF1">
    <property type="entry name" value="HISTIDINE KINASE 1"/>
    <property type="match status" value="1"/>
</dbReference>
<protein>
    <recommendedName>
        <fullName evidence="3">histidine kinase</fullName>
        <ecNumber evidence="3">2.7.13.3</ecNumber>
    </recommendedName>
</protein>
<dbReference type="PANTHER" id="PTHR43711">
    <property type="entry name" value="TWO-COMPONENT HISTIDINE KINASE"/>
    <property type="match status" value="1"/>
</dbReference>
<evidence type="ECO:0000313" key="11">
    <source>
        <dbReference type="Proteomes" id="UP000024001"/>
    </source>
</evidence>
<gene>
    <name evidence="10" type="ORF">BW34_00880</name>
</gene>
<feature type="transmembrane region" description="Helical" evidence="8">
    <location>
        <begin position="250"/>
        <end position="270"/>
    </location>
</feature>
<evidence type="ECO:0000256" key="4">
    <source>
        <dbReference type="ARBA" id="ARBA00022553"/>
    </source>
</evidence>
<keyword evidence="8" id="KW-0812">Transmembrane</keyword>
<dbReference type="InterPro" id="IPR050736">
    <property type="entry name" value="Sensor_HK_Regulatory"/>
</dbReference>
<evidence type="ECO:0000256" key="2">
    <source>
        <dbReference type="ARBA" id="ARBA00004236"/>
    </source>
</evidence>
<dbReference type="Pfam" id="PF02518">
    <property type="entry name" value="HATPase_c"/>
    <property type="match status" value="1"/>
</dbReference>
<keyword evidence="4" id="KW-0597">Phosphoprotein</keyword>
<dbReference type="EMBL" id="JFYO01000003">
    <property type="protein sequence ID" value="EZP29031.1"/>
    <property type="molecule type" value="Genomic_DNA"/>
</dbReference>
<feature type="transmembrane region" description="Helical" evidence="8">
    <location>
        <begin position="133"/>
        <end position="160"/>
    </location>
</feature>
<keyword evidence="8" id="KW-0472">Membrane</keyword>
<dbReference type="InterPro" id="IPR036890">
    <property type="entry name" value="HATPase_C_sf"/>
</dbReference>
<name>A0A031FXU8_9MICO</name>
<comment type="catalytic activity">
    <reaction evidence="1">
        <text>ATP + protein L-histidine = ADP + protein N-phospho-L-histidine.</text>
        <dbReference type="EC" id="2.7.13.3"/>
    </reaction>
</comment>
<dbReference type="PROSITE" id="PS50109">
    <property type="entry name" value="HIS_KIN"/>
    <property type="match status" value="1"/>
</dbReference>
<evidence type="ECO:0000313" key="10">
    <source>
        <dbReference type="EMBL" id="EZP29031.1"/>
    </source>
</evidence>
<dbReference type="Pfam" id="PF00512">
    <property type="entry name" value="HisKA"/>
    <property type="match status" value="1"/>
</dbReference>
<feature type="domain" description="Histidine kinase" evidence="9">
    <location>
        <begin position="344"/>
        <end position="551"/>
    </location>
</feature>
<dbReference type="SUPFAM" id="SSF47384">
    <property type="entry name" value="Homodimeric domain of signal transducing histidine kinase"/>
    <property type="match status" value="1"/>
</dbReference>
<dbReference type="CDD" id="cd00075">
    <property type="entry name" value="HATPase"/>
    <property type="match status" value="1"/>
</dbReference>
<evidence type="ECO:0000256" key="1">
    <source>
        <dbReference type="ARBA" id="ARBA00000085"/>
    </source>
</evidence>
<dbReference type="Gene3D" id="3.30.565.10">
    <property type="entry name" value="Histidine kinase-like ATPase, C-terminal domain"/>
    <property type="match status" value="1"/>
</dbReference>
<dbReference type="CDD" id="cd00082">
    <property type="entry name" value="HisKA"/>
    <property type="match status" value="1"/>
</dbReference>
<keyword evidence="10" id="KW-0547">Nucleotide-binding</keyword>
<proteinExistence type="predicted"/>
<dbReference type="InterPro" id="IPR005467">
    <property type="entry name" value="His_kinase_dom"/>
</dbReference>
<evidence type="ECO:0000256" key="3">
    <source>
        <dbReference type="ARBA" id="ARBA00012438"/>
    </source>
</evidence>
<comment type="subcellular location">
    <subcellularLocation>
        <location evidence="2">Cell membrane</location>
    </subcellularLocation>
</comment>
<keyword evidence="7" id="KW-0902">Two-component regulatory system</keyword>
<dbReference type="SMART" id="SM00387">
    <property type="entry name" value="HATPase_c"/>
    <property type="match status" value="1"/>
</dbReference>
<dbReference type="InterPro" id="IPR036097">
    <property type="entry name" value="HisK_dim/P_sf"/>
</dbReference>
<feature type="transmembrane region" description="Helical" evidence="8">
    <location>
        <begin position="103"/>
        <end position="121"/>
    </location>
</feature>
<evidence type="ECO:0000256" key="5">
    <source>
        <dbReference type="ARBA" id="ARBA00022679"/>
    </source>
</evidence>
<feature type="transmembrane region" description="Helical" evidence="8">
    <location>
        <begin position="80"/>
        <end position="97"/>
    </location>
</feature>
<keyword evidence="5" id="KW-0808">Transferase</keyword>
<dbReference type="SMART" id="SM00388">
    <property type="entry name" value="HisKA"/>
    <property type="match status" value="1"/>
</dbReference>
<dbReference type="Proteomes" id="UP000024001">
    <property type="component" value="Unassembled WGS sequence"/>
</dbReference>
<feature type="transmembrane region" description="Helical" evidence="8">
    <location>
        <begin position="282"/>
        <end position="301"/>
    </location>
</feature>
<comment type="caution">
    <text evidence="10">The sequence shown here is derived from an EMBL/GenBank/DDBJ whole genome shotgun (WGS) entry which is preliminary data.</text>
</comment>
<organism evidence="10 11">
    <name type="scientific">Microbacterium oleivorans</name>
    <dbReference type="NCBI Taxonomy" id="273677"/>
    <lineage>
        <taxon>Bacteria</taxon>
        <taxon>Bacillati</taxon>
        <taxon>Actinomycetota</taxon>
        <taxon>Actinomycetes</taxon>
        <taxon>Micrococcales</taxon>
        <taxon>Microbacteriaceae</taxon>
        <taxon>Microbacterium</taxon>
    </lineage>
</organism>
<dbReference type="PATRIC" id="fig|273677.3.peg.865"/>
<keyword evidence="6" id="KW-0418">Kinase</keyword>
<dbReference type="eggNOG" id="COG5002">
    <property type="taxonomic scope" value="Bacteria"/>
</dbReference>
<sequence length="556" mass="58190">MHALYGVRVTTPTAAGNTPPPPSSRTRRWVFWTATPIVIAALGLVGLALQAPGFSIAWWWPAAGASTWFALRVQRGERRWALVATLIATSTSNALAGRPWPVALLYGLCNTIEIAVFLGVLGRDVDGFRLTTLTRAVHFVAASLAASAVLGVTIAAAASLLVAASFLPIAIVAFASHSSAIILIGALAVLPPREARMPQVVELAVHAVVALATLFLTFGPGGAANLSFLVFAVLAGGCLRFPLRTALWQSLLICIAALLFTLTAGGAFGFDLAAPRASPVTLVIFMSTVGVFTLLVSVARYESRTHAALALTAAEEMGQAERARVAALGAQLELQRQREDFATTTSHELRTPLTNILGYTDLLLDTDLDDKQRGWLTKVRRGADRLTTLIDGLIEARTPGTTDAVAIDAVIIRVRAAHAADATARHAAIVATPTGLIARAHEPDVERALSSLVSNAVTFAENGTVIISAARVADQIWITVTDDGPGMSAGTLQHAFDRFYRGPEAEGRGSGGLGLGLGSARDLARRNGGDVTLTSDAGHGVAAVLRLPALPQDDAS</sequence>
<evidence type="ECO:0000256" key="8">
    <source>
        <dbReference type="SAM" id="Phobius"/>
    </source>
</evidence>
<dbReference type="InterPro" id="IPR003661">
    <property type="entry name" value="HisK_dim/P_dom"/>
</dbReference>
<dbReference type="GO" id="GO:0005886">
    <property type="term" value="C:plasma membrane"/>
    <property type="evidence" value="ECO:0007669"/>
    <property type="project" value="UniProtKB-SubCell"/>
</dbReference>
<feature type="transmembrane region" description="Helical" evidence="8">
    <location>
        <begin position="29"/>
        <end position="50"/>
    </location>
</feature>
<dbReference type="EC" id="2.7.13.3" evidence="3"/>
<keyword evidence="11" id="KW-1185">Reference proteome</keyword>
<dbReference type="InterPro" id="IPR003594">
    <property type="entry name" value="HATPase_dom"/>
</dbReference>
<feature type="transmembrane region" description="Helical" evidence="8">
    <location>
        <begin position="166"/>
        <end position="188"/>
    </location>
</feature>
<dbReference type="AlphaFoldDB" id="A0A031FXU8"/>
<dbReference type="Gene3D" id="1.10.287.130">
    <property type="match status" value="1"/>
</dbReference>
<dbReference type="InterPro" id="IPR004358">
    <property type="entry name" value="Sig_transdc_His_kin-like_C"/>
</dbReference>
<accession>A0A031FXU8</accession>